<protein>
    <submittedName>
        <fullName evidence="6">Tyrosine-type recombinase/integrase</fullName>
    </submittedName>
</protein>
<keyword evidence="2" id="KW-0229">DNA integration</keyword>
<evidence type="ECO:0000256" key="4">
    <source>
        <dbReference type="ARBA" id="ARBA00023172"/>
    </source>
</evidence>
<proteinExistence type="inferred from homology"/>
<evidence type="ECO:0000313" key="7">
    <source>
        <dbReference type="Proteomes" id="UP000663181"/>
    </source>
</evidence>
<reference evidence="6 7" key="1">
    <citation type="submission" date="2020-10" db="EMBL/GenBank/DDBJ databases">
        <title>Phylogeny of dyella-like bacteria.</title>
        <authorList>
            <person name="Fu J."/>
        </authorList>
    </citation>
    <scope>NUCLEOTIDE SEQUENCE [LARGE SCALE GENOMIC DNA]</scope>
    <source>
        <strain evidence="6 7">DHOB09</strain>
    </source>
</reference>
<accession>A0ABX7H1A9</accession>
<organism evidence="6 7">
    <name type="scientific">Dyella caseinilytica</name>
    <dbReference type="NCBI Taxonomy" id="1849581"/>
    <lineage>
        <taxon>Bacteria</taxon>
        <taxon>Pseudomonadati</taxon>
        <taxon>Pseudomonadota</taxon>
        <taxon>Gammaproteobacteria</taxon>
        <taxon>Lysobacterales</taxon>
        <taxon>Rhodanobacteraceae</taxon>
        <taxon>Dyella</taxon>
    </lineage>
</organism>
<evidence type="ECO:0000313" key="6">
    <source>
        <dbReference type="EMBL" id="QRN55205.1"/>
    </source>
</evidence>
<gene>
    <name evidence="6" type="ORF">ISN74_07715</name>
</gene>
<dbReference type="InterPro" id="IPR011010">
    <property type="entry name" value="DNA_brk_join_enz"/>
</dbReference>
<dbReference type="InterPro" id="IPR010998">
    <property type="entry name" value="Integrase_recombinase_N"/>
</dbReference>
<evidence type="ECO:0000256" key="2">
    <source>
        <dbReference type="ARBA" id="ARBA00022908"/>
    </source>
</evidence>
<dbReference type="Proteomes" id="UP000663181">
    <property type="component" value="Chromosome"/>
</dbReference>
<evidence type="ECO:0000256" key="1">
    <source>
        <dbReference type="ARBA" id="ARBA00008857"/>
    </source>
</evidence>
<comment type="similarity">
    <text evidence="1">Belongs to the 'phage' integrase family.</text>
</comment>
<keyword evidence="7" id="KW-1185">Reference proteome</keyword>
<dbReference type="InterPro" id="IPR050090">
    <property type="entry name" value="Tyrosine_recombinase_XerCD"/>
</dbReference>
<evidence type="ECO:0000259" key="5">
    <source>
        <dbReference type="PROSITE" id="PS51898"/>
    </source>
</evidence>
<dbReference type="PANTHER" id="PTHR30349:SF41">
    <property type="entry name" value="INTEGRASE_RECOMBINASE PROTEIN MJ0367-RELATED"/>
    <property type="match status" value="1"/>
</dbReference>
<feature type="domain" description="Tyr recombinase" evidence="5">
    <location>
        <begin position="166"/>
        <end position="341"/>
    </location>
</feature>
<dbReference type="InterPro" id="IPR002104">
    <property type="entry name" value="Integrase_catalytic"/>
</dbReference>
<dbReference type="Gene3D" id="1.10.150.130">
    <property type="match status" value="1"/>
</dbReference>
<keyword evidence="4" id="KW-0233">DNA recombination</keyword>
<dbReference type="InterPro" id="IPR013762">
    <property type="entry name" value="Integrase-like_cat_sf"/>
</dbReference>
<name>A0ABX7H1A9_9GAMM</name>
<dbReference type="Gene3D" id="1.10.443.10">
    <property type="entry name" value="Intergrase catalytic core"/>
    <property type="match status" value="1"/>
</dbReference>
<dbReference type="Pfam" id="PF00589">
    <property type="entry name" value="Phage_integrase"/>
    <property type="match status" value="1"/>
</dbReference>
<dbReference type="PANTHER" id="PTHR30349">
    <property type="entry name" value="PHAGE INTEGRASE-RELATED"/>
    <property type="match status" value="1"/>
</dbReference>
<evidence type="ECO:0000256" key="3">
    <source>
        <dbReference type="ARBA" id="ARBA00023125"/>
    </source>
</evidence>
<sequence>MGRRPKTSGAVPHLRVRKRGDTKYYFYDHGGKPRKEESLGTDYGLAIKKWAEIQNAGIEKTRQVITFRYVANRYRSEVIPLKAPGTQKVNLREMVRLIEFFDDPPIPLDLIEPHQVKAFLRWRGATGKIRANREKALLSHIWNWAREQGYTALPNPCAGIRGFTETGRDIYVEDDLFATVWKVAGEPLRDAMDLAYLTGQRVADTLKMDERDVRDGFLHVRQNKRGYKRRIEIMGELETLLARIAKRKASLVVRATRLVVAESGQPLTYPMLRGAFDRARKAAGVPKGQFQFRDLRAKAGTDKADSSSDIREAQKQLGHTSVVMTEAYTRNRRGAKVTPTR</sequence>
<dbReference type="SUPFAM" id="SSF56349">
    <property type="entry name" value="DNA breaking-rejoining enzymes"/>
    <property type="match status" value="1"/>
</dbReference>
<keyword evidence="3" id="KW-0238">DNA-binding</keyword>
<dbReference type="PROSITE" id="PS51898">
    <property type="entry name" value="TYR_RECOMBINASE"/>
    <property type="match status" value="1"/>
</dbReference>
<dbReference type="EMBL" id="CP064030">
    <property type="protein sequence ID" value="QRN55205.1"/>
    <property type="molecule type" value="Genomic_DNA"/>
</dbReference>
<dbReference type="RefSeq" id="WP_188799558.1">
    <property type="nucleotide sequence ID" value="NZ_BMIZ01000001.1"/>
</dbReference>